<evidence type="ECO:0000256" key="5">
    <source>
        <dbReference type="ARBA" id="ARBA00022786"/>
    </source>
</evidence>
<feature type="region of interest" description="Disordered" evidence="8">
    <location>
        <begin position="1"/>
        <end position="44"/>
    </location>
</feature>
<dbReference type="GO" id="GO:0004843">
    <property type="term" value="F:cysteine-type deubiquitinase activity"/>
    <property type="evidence" value="ECO:0007669"/>
    <property type="project" value="UniProtKB-EC"/>
</dbReference>
<dbReference type="InterPro" id="IPR050704">
    <property type="entry name" value="Peptidase_C85-like"/>
</dbReference>
<dbReference type="WBParaSite" id="PTRK_0000473400.1">
    <property type="protein sequence ID" value="PTRK_0000473400.1"/>
    <property type="gene ID" value="PTRK_0000473400"/>
</dbReference>
<accession>A0A0N4ZB21</accession>
<evidence type="ECO:0000256" key="3">
    <source>
        <dbReference type="ARBA" id="ARBA00012759"/>
    </source>
</evidence>
<evidence type="ECO:0000256" key="4">
    <source>
        <dbReference type="ARBA" id="ARBA00022670"/>
    </source>
</evidence>
<dbReference type="InterPro" id="IPR003323">
    <property type="entry name" value="OTU_dom"/>
</dbReference>
<evidence type="ECO:0000313" key="10">
    <source>
        <dbReference type="Proteomes" id="UP000038045"/>
    </source>
</evidence>
<dbReference type="InterPro" id="IPR038765">
    <property type="entry name" value="Papain-like_cys_pep_sf"/>
</dbReference>
<dbReference type="Pfam" id="PF02338">
    <property type="entry name" value="OTU"/>
    <property type="match status" value="1"/>
</dbReference>
<feature type="domain" description="OTU" evidence="9">
    <location>
        <begin position="159"/>
        <end position="281"/>
    </location>
</feature>
<proteinExistence type="inferred from homology"/>
<feature type="compositionally biased region" description="Basic and acidic residues" evidence="8">
    <location>
        <begin position="21"/>
        <end position="33"/>
    </location>
</feature>
<evidence type="ECO:0000256" key="8">
    <source>
        <dbReference type="SAM" id="MobiDB-lite"/>
    </source>
</evidence>
<feature type="region of interest" description="Disordered" evidence="8">
    <location>
        <begin position="103"/>
        <end position="139"/>
    </location>
</feature>
<evidence type="ECO:0000256" key="1">
    <source>
        <dbReference type="ARBA" id="ARBA00000707"/>
    </source>
</evidence>
<sequence>MTVSNPPNPSNTTSAHNVSSDSKRPKNNKEWSKEVPLTQAKDEQLEKAKLGFVNIVKQNKKRVRFSGGESSTSFQTNPSANIIEECVEKPEIFKRVKSPISVSPSKQILSGPSSLNSVHNKSSNDNIKNCDDRDNSSDELPYAPSNIDIYDYVKSYMNMSVYETNPDGNCMFRAVSHQLFGNEKMHWQIRQRALDFINANKREYQNFLLTDVDAYIHKQRQNASFGDHPELTAISYIYRRKIEIYSVPGVKPTVILYEGVQDYNPMKLLFKDAHYDSIYDPTKKLYSKTTDETVMSQTSTTVRKPKLKCLEDQIIDACMKESEYEAIEQQILQSEIKDTEASEEEELIAASVIEESRYNYLASVLANTNDSQNLKDVNNSISNKVSDVITPTLEDSMIEISSDCEDTHHLNNESGSKKLCTTPTKVTIDDNDIIFEPRPSDNSPKTKANTSENNAITEFYASALMSAHNMEEDLELQKVLMASMQN</sequence>
<dbReference type="Proteomes" id="UP000038045">
    <property type="component" value="Unplaced"/>
</dbReference>
<reference evidence="11" key="1">
    <citation type="submission" date="2017-02" db="UniProtKB">
        <authorList>
            <consortium name="WormBaseParasite"/>
        </authorList>
    </citation>
    <scope>IDENTIFICATION</scope>
</reference>
<dbReference type="GO" id="GO:0016579">
    <property type="term" value="P:protein deubiquitination"/>
    <property type="evidence" value="ECO:0007669"/>
    <property type="project" value="TreeGrafter"/>
</dbReference>
<dbReference type="GO" id="GO:0061578">
    <property type="term" value="F:K63-linked deubiquitinase activity"/>
    <property type="evidence" value="ECO:0007669"/>
    <property type="project" value="TreeGrafter"/>
</dbReference>
<dbReference type="PANTHER" id="PTHR12419">
    <property type="entry name" value="OTU DOMAIN CONTAINING PROTEIN"/>
    <property type="match status" value="1"/>
</dbReference>
<feature type="compositionally biased region" description="Polar residues" evidence="8">
    <location>
        <begin position="103"/>
        <end position="127"/>
    </location>
</feature>
<comment type="catalytic activity">
    <reaction evidence="1">
        <text>Thiol-dependent hydrolysis of ester, thioester, amide, peptide and isopeptide bonds formed by the C-terminal Gly of ubiquitin (a 76-residue protein attached to proteins as an intracellular targeting signal).</text>
        <dbReference type="EC" id="3.4.19.12"/>
    </reaction>
</comment>
<dbReference type="PROSITE" id="PS50802">
    <property type="entry name" value="OTU"/>
    <property type="match status" value="1"/>
</dbReference>
<evidence type="ECO:0000313" key="11">
    <source>
        <dbReference type="WBParaSite" id="PTRK_0000473400.1"/>
    </source>
</evidence>
<keyword evidence="5" id="KW-0833">Ubl conjugation pathway</keyword>
<evidence type="ECO:0000256" key="7">
    <source>
        <dbReference type="ARBA" id="ARBA00033460"/>
    </source>
</evidence>
<dbReference type="EC" id="3.4.19.12" evidence="3"/>
<evidence type="ECO:0000256" key="6">
    <source>
        <dbReference type="ARBA" id="ARBA00022801"/>
    </source>
</evidence>
<keyword evidence="10" id="KW-1185">Reference proteome</keyword>
<dbReference type="Gene3D" id="3.90.70.80">
    <property type="match status" value="1"/>
</dbReference>
<keyword evidence="4" id="KW-0645">Protease</keyword>
<evidence type="ECO:0000256" key="2">
    <source>
        <dbReference type="ARBA" id="ARBA00010407"/>
    </source>
</evidence>
<feature type="compositionally biased region" description="Polar residues" evidence="8">
    <location>
        <begin position="1"/>
        <end position="20"/>
    </location>
</feature>
<evidence type="ECO:0000259" key="9">
    <source>
        <dbReference type="PROSITE" id="PS50802"/>
    </source>
</evidence>
<dbReference type="PANTHER" id="PTHR12419:SF4">
    <property type="entry name" value="OTU DOMAIN-CONTAINING PROTEIN 5"/>
    <property type="match status" value="1"/>
</dbReference>
<dbReference type="SUPFAM" id="SSF54001">
    <property type="entry name" value="Cysteine proteinases"/>
    <property type="match status" value="1"/>
</dbReference>
<dbReference type="GO" id="GO:0006508">
    <property type="term" value="P:proteolysis"/>
    <property type="evidence" value="ECO:0007669"/>
    <property type="project" value="UniProtKB-KW"/>
</dbReference>
<name>A0A0N4ZB21_PARTI</name>
<dbReference type="PROSITE" id="PS50330">
    <property type="entry name" value="UIM"/>
    <property type="match status" value="1"/>
</dbReference>
<organism evidence="10 11">
    <name type="scientific">Parastrongyloides trichosuri</name>
    <name type="common">Possum-specific nematode worm</name>
    <dbReference type="NCBI Taxonomy" id="131310"/>
    <lineage>
        <taxon>Eukaryota</taxon>
        <taxon>Metazoa</taxon>
        <taxon>Ecdysozoa</taxon>
        <taxon>Nematoda</taxon>
        <taxon>Chromadorea</taxon>
        <taxon>Rhabditida</taxon>
        <taxon>Tylenchina</taxon>
        <taxon>Panagrolaimomorpha</taxon>
        <taxon>Strongyloidoidea</taxon>
        <taxon>Strongyloididae</taxon>
        <taxon>Parastrongyloides</taxon>
    </lineage>
</organism>
<dbReference type="AlphaFoldDB" id="A0A0N4ZB21"/>
<comment type="similarity">
    <text evidence="2">Belongs to the peptidase C85 family.</text>
</comment>
<dbReference type="InterPro" id="IPR003903">
    <property type="entry name" value="UIM_dom"/>
</dbReference>
<protein>
    <recommendedName>
        <fullName evidence="3">ubiquitinyl hydrolase 1</fullName>
        <ecNumber evidence="3">3.4.19.12</ecNumber>
    </recommendedName>
    <alternativeName>
        <fullName evidence="7">Deubiquitinating enzyme A</fullName>
    </alternativeName>
</protein>
<dbReference type="STRING" id="131310.A0A0N4ZB21"/>
<keyword evidence="6" id="KW-0378">Hydrolase</keyword>